<dbReference type="PANTHER" id="PTHR24381:SF366">
    <property type="entry name" value="ZINC FINGER PROTEIN 383"/>
    <property type="match status" value="1"/>
</dbReference>
<dbReference type="eggNOG" id="KOG1721">
    <property type="taxonomic scope" value="Eukaryota"/>
</dbReference>
<dbReference type="PANTHER" id="PTHR24381">
    <property type="entry name" value="ZINC FINGER PROTEIN"/>
    <property type="match status" value="1"/>
</dbReference>
<keyword evidence="3 5" id="KW-0863">Zinc-finger</keyword>
<dbReference type="CDD" id="cd07765">
    <property type="entry name" value="KRAB_A-box"/>
    <property type="match status" value="1"/>
</dbReference>
<dbReference type="Pfam" id="PF01352">
    <property type="entry name" value="KRAB"/>
    <property type="match status" value="1"/>
</dbReference>
<dbReference type="InterPro" id="IPR036051">
    <property type="entry name" value="KRAB_dom_sf"/>
</dbReference>
<keyword evidence="4" id="KW-0862">Zinc</keyword>
<evidence type="ECO:0000256" key="3">
    <source>
        <dbReference type="ARBA" id="ARBA00022771"/>
    </source>
</evidence>
<feature type="domain" description="C2H2-type" evidence="6">
    <location>
        <begin position="344"/>
        <end position="371"/>
    </location>
</feature>
<evidence type="ECO:0000259" key="7">
    <source>
        <dbReference type="PROSITE" id="PS50805"/>
    </source>
</evidence>
<evidence type="ECO:0000256" key="2">
    <source>
        <dbReference type="ARBA" id="ARBA00022737"/>
    </source>
</evidence>
<organism evidence="8">
    <name type="scientific">Mustela putorius furo</name>
    <name type="common">European domestic ferret</name>
    <name type="synonym">Mustela furo</name>
    <dbReference type="NCBI Taxonomy" id="9669"/>
    <lineage>
        <taxon>Eukaryota</taxon>
        <taxon>Metazoa</taxon>
        <taxon>Chordata</taxon>
        <taxon>Craniata</taxon>
        <taxon>Vertebrata</taxon>
        <taxon>Euteleostomi</taxon>
        <taxon>Mammalia</taxon>
        <taxon>Eutheria</taxon>
        <taxon>Laurasiatheria</taxon>
        <taxon>Carnivora</taxon>
        <taxon>Caniformia</taxon>
        <taxon>Musteloidea</taxon>
        <taxon>Mustelidae</taxon>
        <taxon>Mustelinae</taxon>
        <taxon>Mustela</taxon>
    </lineage>
</organism>
<reference evidence="8" key="1">
    <citation type="submission" date="2024-06" db="UniProtKB">
        <authorList>
            <consortium name="Ensembl"/>
        </authorList>
    </citation>
    <scope>IDENTIFICATION</scope>
</reference>
<dbReference type="Gene3D" id="6.10.140.140">
    <property type="match status" value="1"/>
</dbReference>
<protein>
    <submittedName>
        <fullName evidence="8">Uncharacterized protein</fullName>
    </submittedName>
</protein>
<dbReference type="InParanoid" id="M3XRK0"/>
<sequence>LWYLLQGLLTLRDVTIEFSEEEWGCLTHTQRQLYRDEMLENYGHLHFLETGLTVSKPNLIMFLEQDKELRDVKRKDTVALHAAVSSHDTQSFLLQRSIEGSFQNGSIPRYKHSAVEILHLRIDWDNDGEREGHQRISGRYTQTKAIALNKTFPFNTSSNQIFKHSYLWTDHLEHLKSNLVHAENNDLSHLEDRTSLTLNQRFRNEEQSAQWDSFKRGFTEESTLQNDQRLFTGDRFAQCTVSQKTLNQGSSVHRCVRARFAENECDKCGEGFHPSSNLSILPSGDCLHKDNECGKACNQSSSVGDHQRIHEGKSPFTSSKPGTMFTQPPSLNINEIISHRSESVKCKECGQACNWNSVLTQYLKMHRRFKPLEHRECGKIF</sequence>
<dbReference type="GO" id="GO:0008270">
    <property type="term" value="F:zinc ion binding"/>
    <property type="evidence" value="ECO:0007669"/>
    <property type="project" value="UniProtKB-KW"/>
</dbReference>
<dbReference type="PROSITE" id="PS50805">
    <property type="entry name" value="KRAB"/>
    <property type="match status" value="1"/>
</dbReference>
<dbReference type="OMA" id="RDEMLEN"/>
<dbReference type="PROSITE" id="PS50157">
    <property type="entry name" value="ZINC_FINGER_C2H2_2"/>
    <property type="match status" value="2"/>
</dbReference>
<keyword evidence="1" id="KW-0479">Metal-binding</keyword>
<dbReference type="AlphaFoldDB" id="M3XRK0"/>
<proteinExistence type="predicted"/>
<dbReference type="Gene3D" id="3.30.160.60">
    <property type="entry name" value="Classic Zinc Finger"/>
    <property type="match status" value="3"/>
</dbReference>
<dbReference type="HOGENOM" id="CLU_002678_0_10_1"/>
<dbReference type="InterPro" id="IPR036236">
    <property type="entry name" value="Znf_C2H2_sf"/>
</dbReference>
<keyword evidence="2" id="KW-0677">Repeat</keyword>
<dbReference type="SMART" id="SM00349">
    <property type="entry name" value="KRAB"/>
    <property type="match status" value="1"/>
</dbReference>
<feature type="domain" description="C2H2-type" evidence="6">
    <location>
        <begin position="284"/>
        <end position="315"/>
    </location>
</feature>
<dbReference type="EMBL" id="AEYP01100609">
    <property type="status" value="NOT_ANNOTATED_CDS"/>
    <property type="molecule type" value="Genomic_DNA"/>
</dbReference>
<dbReference type="SUPFAM" id="SSF109640">
    <property type="entry name" value="KRAB domain (Kruppel-associated box)"/>
    <property type="match status" value="1"/>
</dbReference>
<evidence type="ECO:0000256" key="5">
    <source>
        <dbReference type="PROSITE-ProRule" id="PRU00042"/>
    </source>
</evidence>
<dbReference type="GO" id="GO:0000977">
    <property type="term" value="F:RNA polymerase II transcription regulatory region sequence-specific DNA binding"/>
    <property type="evidence" value="ECO:0007669"/>
    <property type="project" value="TreeGrafter"/>
</dbReference>
<dbReference type="Ensembl" id="ENSMPUT00000001736.1">
    <property type="protein sequence ID" value="ENSMPUP00000001700.1"/>
    <property type="gene ID" value="ENSMPUG00000001718.1"/>
</dbReference>
<evidence type="ECO:0000259" key="6">
    <source>
        <dbReference type="PROSITE" id="PS50157"/>
    </source>
</evidence>
<dbReference type="GO" id="GO:0005634">
    <property type="term" value="C:nucleus"/>
    <property type="evidence" value="ECO:0007669"/>
    <property type="project" value="TreeGrafter"/>
</dbReference>
<dbReference type="SUPFAM" id="SSF57667">
    <property type="entry name" value="beta-beta-alpha zinc fingers"/>
    <property type="match status" value="2"/>
</dbReference>
<evidence type="ECO:0000313" key="8">
    <source>
        <dbReference type="Ensembl" id="ENSMPUP00000001700.1"/>
    </source>
</evidence>
<evidence type="ECO:0000256" key="1">
    <source>
        <dbReference type="ARBA" id="ARBA00022723"/>
    </source>
</evidence>
<dbReference type="GO" id="GO:0000981">
    <property type="term" value="F:DNA-binding transcription factor activity, RNA polymerase II-specific"/>
    <property type="evidence" value="ECO:0007669"/>
    <property type="project" value="TreeGrafter"/>
</dbReference>
<name>M3XRK0_MUSPF</name>
<evidence type="ECO:0000256" key="4">
    <source>
        <dbReference type="ARBA" id="ARBA00022833"/>
    </source>
</evidence>
<dbReference type="InterPro" id="IPR013087">
    <property type="entry name" value="Znf_C2H2_type"/>
</dbReference>
<accession>M3XRK0</accession>
<dbReference type="GeneTree" id="ENSGT00940000153165"/>
<dbReference type="EMBL" id="AEYP01100610">
    <property type="status" value="NOT_ANNOTATED_CDS"/>
    <property type="molecule type" value="Genomic_DNA"/>
</dbReference>
<feature type="domain" description="KRAB" evidence="7">
    <location>
        <begin position="9"/>
        <end position="82"/>
    </location>
</feature>
<dbReference type="EMBL" id="AEYP01100608">
    <property type="status" value="NOT_ANNOTATED_CDS"/>
    <property type="molecule type" value="Genomic_DNA"/>
</dbReference>
<dbReference type="InterPro" id="IPR001909">
    <property type="entry name" value="KRAB"/>
</dbReference>